<organism evidence="5 6">
    <name type="scientific">Kiritimatiella glycovorans</name>
    <dbReference type="NCBI Taxonomy" id="1307763"/>
    <lineage>
        <taxon>Bacteria</taxon>
        <taxon>Pseudomonadati</taxon>
        <taxon>Kiritimatiellota</taxon>
        <taxon>Kiritimatiellia</taxon>
        <taxon>Kiritimatiellales</taxon>
        <taxon>Kiritimatiellaceae</taxon>
        <taxon>Kiritimatiella</taxon>
    </lineage>
</organism>
<dbReference type="PANTHER" id="PTHR22604:SF105">
    <property type="entry name" value="TRANS-1,2-DIHYDROBENZENE-1,2-DIOL DEHYDROGENASE"/>
    <property type="match status" value="1"/>
</dbReference>
<dbReference type="Pfam" id="PF22725">
    <property type="entry name" value="GFO_IDH_MocA_C3"/>
    <property type="match status" value="1"/>
</dbReference>
<evidence type="ECO:0000259" key="4">
    <source>
        <dbReference type="Pfam" id="PF22725"/>
    </source>
</evidence>
<reference evidence="5 6" key="2">
    <citation type="journal article" date="2016" name="ISME J.">
        <title>Characterization of the first cultured representative of Verrucomicrobia subdivision 5 indicates the proposal of a novel phylum.</title>
        <authorList>
            <person name="Spring S."/>
            <person name="Bunk B."/>
            <person name="Sproer C."/>
            <person name="Schumann P."/>
            <person name="Rohde M."/>
            <person name="Tindall B.J."/>
            <person name="Klenk H.P."/>
        </authorList>
    </citation>
    <scope>NUCLEOTIDE SEQUENCE [LARGE SCALE GENOMIC DNA]</scope>
    <source>
        <strain evidence="5 6">L21-Fru-AB</strain>
    </source>
</reference>
<name>A0A0G3EGE5_9BACT</name>
<dbReference type="InterPro" id="IPR000683">
    <property type="entry name" value="Gfo/Idh/MocA-like_OxRdtase_N"/>
</dbReference>
<evidence type="ECO:0000259" key="3">
    <source>
        <dbReference type="Pfam" id="PF01408"/>
    </source>
</evidence>
<dbReference type="SUPFAM" id="SSF55347">
    <property type="entry name" value="Glyceraldehyde-3-phosphate dehydrogenase-like, C-terminal domain"/>
    <property type="match status" value="1"/>
</dbReference>
<dbReference type="Pfam" id="PF01408">
    <property type="entry name" value="GFO_IDH_MocA"/>
    <property type="match status" value="1"/>
</dbReference>
<dbReference type="Proteomes" id="UP000035268">
    <property type="component" value="Chromosome"/>
</dbReference>
<dbReference type="Gene3D" id="3.30.360.10">
    <property type="entry name" value="Dihydrodipicolinate Reductase, domain 2"/>
    <property type="match status" value="1"/>
</dbReference>
<dbReference type="PANTHER" id="PTHR22604">
    <property type="entry name" value="OXIDOREDUCTASES"/>
    <property type="match status" value="1"/>
</dbReference>
<dbReference type="RefSeq" id="WP_052881812.1">
    <property type="nucleotide sequence ID" value="NZ_CP010904.1"/>
</dbReference>
<reference evidence="6" key="1">
    <citation type="submission" date="2015-02" db="EMBL/GenBank/DDBJ databases">
        <title>Description and complete genome sequence of the first cultured representative of the subdivision 5 of the Verrucomicrobia phylum.</title>
        <authorList>
            <person name="Spring S."/>
            <person name="Bunk B."/>
            <person name="Sproer C."/>
            <person name="Klenk H.-P."/>
        </authorList>
    </citation>
    <scope>NUCLEOTIDE SEQUENCE [LARGE SCALE GENOMIC DNA]</scope>
    <source>
        <strain evidence="6">L21-Fru-AB</strain>
    </source>
</reference>
<feature type="domain" description="Gfo/Idh/MocA-like oxidoreductase N-terminal" evidence="3">
    <location>
        <begin position="7"/>
        <end position="123"/>
    </location>
</feature>
<evidence type="ECO:0000256" key="1">
    <source>
        <dbReference type="ARBA" id="ARBA00010928"/>
    </source>
</evidence>
<dbReference type="OrthoDB" id="9783105at2"/>
<evidence type="ECO:0000256" key="2">
    <source>
        <dbReference type="ARBA" id="ARBA00023002"/>
    </source>
</evidence>
<dbReference type="GO" id="GO:0033712">
    <property type="term" value="F:1,5-anhydro-D-fructose reductase (1,5-anhydro-D-mannitol-forming) activity"/>
    <property type="evidence" value="ECO:0007669"/>
    <property type="project" value="UniProtKB-EC"/>
</dbReference>
<dbReference type="EMBL" id="CP010904">
    <property type="protein sequence ID" value="AKJ64482.1"/>
    <property type="molecule type" value="Genomic_DNA"/>
</dbReference>
<dbReference type="EC" id="1.1.1.292" evidence="5"/>
<dbReference type="GO" id="GO:0000166">
    <property type="term" value="F:nucleotide binding"/>
    <property type="evidence" value="ECO:0007669"/>
    <property type="project" value="InterPro"/>
</dbReference>
<dbReference type="STRING" id="1307763.L21SP4_01234"/>
<dbReference type="Gene3D" id="3.40.50.720">
    <property type="entry name" value="NAD(P)-binding Rossmann-like Domain"/>
    <property type="match status" value="1"/>
</dbReference>
<dbReference type="InterPro" id="IPR055170">
    <property type="entry name" value="GFO_IDH_MocA-like_dom"/>
</dbReference>
<dbReference type="InterPro" id="IPR050984">
    <property type="entry name" value="Gfo/Idh/MocA_domain"/>
</dbReference>
<evidence type="ECO:0000313" key="6">
    <source>
        <dbReference type="Proteomes" id="UP000035268"/>
    </source>
</evidence>
<keyword evidence="6" id="KW-1185">Reference proteome</keyword>
<proteinExistence type="inferred from homology"/>
<gene>
    <name evidence="5" type="primary">afr_2</name>
    <name evidence="5" type="ORF">L21SP4_01234</name>
</gene>
<dbReference type="SUPFAM" id="SSF51735">
    <property type="entry name" value="NAD(P)-binding Rossmann-fold domains"/>
    <property type="match status" value="1"/>
</dbReference>
<protein>
    <submittedName>
        <fullName evidence="5">1,5-anhydro-D-fructose reductase</fullName>
        <ecNumber evidence="5">1.1.1.292</ecNumber>
    </submittedName>
</protein>
<evidence type="ECO:0000313" key="5">
    <source>
        <dbReference type="EMBL" id="AKJ64482.1"/>
    </source>
</evidence>
<dbReference type="AlphaFoldDB" id="A0A0G3EGE5"/>
<keyword evidence="2 5" id="KW-0560">Oxidoreductase</keyword>
<dbReference type="KEGG" id="vbl:L21SP4_01234"/>
<feature type="domain" description="GFO/IDH/MocA-like oxidoreductase" evidence="4">
    <location>
        <begin position="136"/>
        <end position="255"/>
    </location>
</feature>
<sequence>MNDSNGIRWGIIGCGLIAPKFHRSLLNTGEGRVVAAASKSMRRARRLGDKTGIPHLYDSYSRMLEEEDLDAVYIATTHNVHADHALLCLERGIPVLVEKPLTHHASDAERLIRTARARKVFAMEAMWTRFNPSSIRLQQVLADGVIGEVQHMKAEFCVRMPLLAPKMMPWNRMYSPRLAGGALLDLGVYLVAYARMIFGRDPETVESSITPAWTGVDKTTAARFRYPDGAVAEWRCSFREARPRDVVLTGTRGTIHVSLFTGADQFTISRDGEEDSVIHCEKSGFEHEIREVHRDLREGRTESERMPLQESLEIARTMGRVRSSA</sequence>
<comment type="similarity">
    <text evidence="1">Belongs to the Gfo/Idh/MocA family.</text>
</comment>
<accession>A0A0G3EGE5</accession>
<dbReference type="InterPro" id="IPR036291">
    <property type="entry name" value="NAD(P)-bd_dom_sf"/>
</dbReference>